<dbReference type="Proteomes" id="UP000310636">
    <property type="component" value="Unassembled WGS sequence"/>
</dbReference>
<evidence type="ECO:0000256" key="4">
    <source>
        <dbReference type="ARBA" id="ARBA00023139"/>
    </source>
</evidence>
<gene>
    <name evidence="8" type="ORF">E6C55_18305</name>
</gene>
<keyword evidence="1" id="KW-1003">Cell membrane</keyword>
<keyword evidence="5" id="KW-0449">Lipoprotein</keyword>
<comment type="caution">
    <text evidence="8">The sequence shown here is derived from an EMBL/GenBank/DDBJ whole genome shotgun (WGS) entry which is preliminary data.</text>
</comment>
<dbReference type="RefSeq" id="WP_136371260.1">
    <property type="nucleotide sequence ID" value="NZ_SSOB01000023.1"/>
</dbReference>
<sequence length="548" mass="60666">MFRTSIRKSLPPLLAAGLLAGLLAGCSGNGNNENSSPAPSGTSPGSSSPAATSTPKEIEEVSVLVYDRGNMPSSEGSLEDNWFTKELNKRTEEQLGIHVKFVPVPNAQREQKLAALLAAGDAPDISYTYDQAMLKNYSKNGGLADIAPLLDEFGPDIKTNVGEDRLEASKIDGQLTRVFANEPLPADTTWIRTDWLDKLGMSMPTNVDEFYNYLKAVKEKDPGNVGENLVPFMIPAQGDTPFQRIENIILQGFLQEPPTTERIGSEPFQLWPETKETFRFLNKLYNEGLMGQLILDKDQSQYKQKLVRGEIGATPNFPHYMYATGYGDLLTTMQKNVPGSNFAGSFPWKSTAGAEPIYELFLNSLDNSMTFFIPKATKHLEAAVKLLNYMTTDDFVNLAAGGLEGTDYNVIDGLITPIDQEKFKERVGWLAGNYNLPVKPYATDAEKYKRYIASQFSKQAGEDFVKNTVYGEPARKYSLPVINVDRPVTLKNKTNLDTVWNNAMPKIIMAKTAEFDSTYDKMLASWRSEGGDAMAAEWAATYKEQYGG</sequence>
<dbReference type="InterPro" id="IPR006059">
    <property type="entry name" value="SBP"/>
</dbReference>
<evidence type="ECO:0000256" key="7">
    <source>
        <dbReference type="SAM" id="SignalP"/>
    </source>
</evidence>
<evidence type="ECO:0000313" key="9">
    <source>
        <dbReference type="Proteomes" id="UP000310636"/>
    </source>
</evidence>
<accession>A0A4S4BQM6</accession>
<feature type="signal peptide" evidence="7">
    <location>
        <begin position="1"/>
        <end position="24"/>
    </location>
</feature>
<dbReference type="EMBL" id="SSOB01000023">
    <property type="protein sequence ID" value="THF76722.1"/>
    <property type="molecule type" value="Genomic_DNA"/>
</dbReference>
<feature type="chain" id="PRO_5039342229" evidence="7">
    <location>
        <begin position="25"/>
        <end position="548"/>
    </location>
</feature>
<keyword evidence="9" id="KW-1185">Reference proteome</keyword>
<evidence type="ECO:0000256" key="5">
    <source>
        <dbReference type="ARBA" id="ARBA00023288"/>
    </source>
</evidence>
<dbReference type="AlphaFoldDB" id="A0A4S4BQM6"/>
<keyword evidence="3" id="KW-0472">Membrane</keyword>
<feature type="compositionally biased region" description="Low complexity" evidence="6">
    <location>
        <begin position="30"/>
        <end position="55"/>
    </location>
</feature>
<dbReference type="SUPFAM" id="SSF53850">
    <property type="entry name" value="Periplasmic binding protein-like II"/>
    <property type="match status" value="1"/>
</dbReference>
<dbReference type="PROSITE" id="PS51257">
    <property type="entry name" value="PROKAR_LIPOPROTEIN"/>
    <property type="match status" value="1"/>
</dbReference>
<reference evidence="8 9" key="1">
    <citation type="submission" date="2019-04" db="EMBL/GenBank/DDBJ databases">
        <title>Cohnella sp. nov. isolated from preserved vegetables.</title>
        <authorList>
            <person name="Lin S.-Y."/>
            <person name="Hung M.-H."/>
            <person name="Young C.-C."/>
        </authorList>
    </citation>
    <scope>NUCLEOTIDE SEQUENCE [LARGE SCALE GENOMIC DNA]</scope>
    <source>
        <strain evidence="8 9">CC-MHH1044</strain>
    </source>
</reference>
<feature type="region of interest" description="Disordered" evidence="6">
    <location>
        <begin position="30"/>
        <end position="57"/>
    </location>
</feature>
<dbReference type="OrthoDB" id="2492023at2"/>
<evidence type="ECO:0000256" key="2">
    <source>
        <dbReference type="ARBA" id="ARBA00022729"/>
    </source>
</evidence>
<dbReference type="InterPro" id="IPR050490">
    <property type="entry name" value="Bact_solute-bd_prot1"/>
</dbReference>
<proteinExistence type="predicted"/>
<evidence type="ECO:0000256" key="3">
    <source>
        <dbReference type="ARBA" id="ARBA00023136"/>
    </source>
</evidence>
<dbReference type="Pfam" id="PF01547">
    <property type="entry name" value="SBP_bac_1"/>
    <property type="match status" value="1"/>
</dbReference>
<protein>
    <submittedName>
        <fullName evidence="8">Extracellular solute-binding protein</fullName>
    </submittedName>
</protein>
<keyword evidence="4" id="KW-0564">Palmitate</keyword>
<name>A0A4S4BQM6_9BACL</name>
<evidence type="ECO:0000313" key="8">
    <source>
        <dbReference type="EMBL" id="THF76722.1"/>
    </source>
</evidence>
<dbReference type="PANTHER" id="PTHR43649">
    <property type="entry name" value="ARABINOSE-BINDING PROTEIN-RELATED"/>
    <property type="match status" value="1"/>
</dbReference>
<dbReference type="PANTHER" id="PTHR43649:SF33">
    <property type="entry name" value="POLYGALACTURONAN_RHAMNOGALACTURONAN-BINDING PROTEIN YTCQ"/>
    <property type="match status" value="1"/>
</dbReference>
<evidence type="ECO:0000256" key="6">
    <source>
        <dbReference type="SAM" id="MobiDB-lite"/>
    </source>
</evidence>
<organism evidence="8 9">
    <name type="scientific">Cohnella fermenti</name>
    <dbReference type="NCBI Taxonomy" id="2565925"/>
    <lineage>
        <taxon>Bacteria</taxon>
        <taxon>Bacillati</taxon>
        <taxon>Bacillota</taxon>
        <taxon>Bacilli</taxon>
        <taxon>Bacillales</taxon>
        <taxon>Paenibacillaceae</taxon>
        <taxon>Cohnella</taxon>
    </lineage>
</organism>
<evidence type="ECO:0000256" key="1">
    <source>
        <dbReference type="ARBA" id="ARBA00022475"/>
    </source>
</evidence>
<keyword evidence="2 7" id="KW-0732">Signal</keyword>
<dbReference type="Gene3D" id="3.40.190.10">
    <property type="entry name" value="Periplasmic binding protein-like II"/>
    <property type="match status" value="2"/>
</dbReference>